<keyword evidence="1" id="KW-1133">Transmembrane helix</keyword>
<keyword evidence="1" id="KW-0812">Transmembrane</keyword>
<proteinExistence type="predicted"/>
<evidence type="ECO:0000313" key="2">
    <source>
        <dbReference type="EMBL" id="SMX77849.1"/>
    </source>
</evidence>
<organism evidence="2 3">
    <name type="scientific">Brevibacterium aurantiacum</name>
    <dbReference type="NCBI Taxonomy" id="273384"/>
    <lineage>
        <taxon>Bacteria</taxon>
        <taxon>Bacillati</taxon>
        <taxon>Actinomycetota</taxon>
        <taxon>Actinomycetes</taxon>
        <taxon>Micrococcales</taxon>
        <taxon>Brevibacteriaceae</taxon>
        <taxon>Brevibacterium</taxon>
    </lineage>
</organism>
<feature type="transmembrane region" description="Helical" evidence="1">
    <location>
        <begin position="106"/>
        <end position="132"/>
    </location>
</feature>
<name>A0A2H1IRJ6_BREAU</name>
<sequence>MTETAHDPHAAWMKRFADELRLRHVEQEHIDTALDSIREHLTDSGDSLNDAFGDPREYAANLDLPTRDEGYGRAGTYAAVAAAVVSFLMFGIAVTRWIDGEATPAVIGWTLASAVVLLASSIWATVGIARHVVDAAIRERFSGATAGRWERWAPLAIATPFVFPVFAAIIVFIGALHS</sequence>
<feature type="transmembrane region" description="Helical" evidence="1">
    <location>
        <begin position="74"/>
        <end position="94"/>
    </location>
</feature>
<keyword evidence="1" id="KW-0472">Membrane</keyword>
<protein>
    <submittedName>
        <fullName evidence="2">Uncharacterized protein</fullName>
    </submittedName>
</protein>
<dbReference type="RefSeq" id="WP_101556539.1">
    <property type="nucleotide sequence ID" value="NZ_FXZI01000002.1"/>
</dbReference>
<evidence type="ECO:0000313" key="3">
    <source>
        <dbReference type="Proteomes" id="UP000234300"/>
    </source>
</evidence>
<dbReference type="AlphaFoldDB" id="A0A2H1IRJ6"/>
<dbReference type="Proteomes" id="UP000234300">
    <property type="component" value="Unassembled WGS sequence"/>
</dbReference>
<dbReference type="EMBL" id="FXZI01000002">
    <property type="protein sequence ID" value="SMX77849.1"/>
    <property type="molecule type" value="Genomic_DNA"/>
</dbReference>
<gene>
    <name evidence="2" type="ORF">BAURA86_00905</name>
</gene>
<accession>A0A2H1IRJ6</accession>
<reference evidence="2 3" key="1">
    <citation type="submission" date="2017-03" db="EMBL/GenBank/DDBJ databases">
        <authorList>
            <person name="Afonso C.L."/>
            <person name="Miller P.J."/>
            <person name="Scott M.A."/>
            <person name="Spackman E."/>
            <person name="Goraichik I."/>
            <person name="Dimitrov K.M."/>
            <person name="Suarez D.L."/>
            <person name="Swayne D.E."/>
        </authorList>
    </citation>
    <scope>NUCLEOTIDE SEQUENCE [LARGE SCALE GENOMIC DNA]</scope>
    <source>
        <strain evidence="3">8(6)</strain>
    </source>
</reference>
<evidence type="ECO:0000256" key="1">
    <source>
        <dbReference type="SAM" id="Phobius"/>
    </source>
</evidence>
<feature type="transmembrane region" description="Helical" evidence="1">
    <location>
        <begin position="152"/>
        <end position="176"/>
    </location>
</feature>